<dbReference type="InterPro" id="IPR031489">
    <property type="entry name" value="Peptidase_M99"/>
</dbReference>
<sequence length="487" mass="54081">MKCIAAVIICLLLSVTGTAAAAQCVSRTAPALDFTLHCLGTDTPAAANATASASGPTLLIVGGIQGDEPGGFNAASLVASHYTITRGSVWVVPDLNFPSIIKRSRGIHGDMNRKFARLPRRDPEFDTVARIKSIILDPRVDAVLNLHDGSGFYRPQWEDAQRNPNRWGQSVIIDQSDIKAQRFSNLELLARNAVDHVNSELLDTAHRYYLKNTHTSMGDREMEKTLTYFAILHGKPAFGIEASKQFPTHIRAYYHLQILESFMRQMGIQFRRHFPLTKGGVYAAIERDVAMRLYDGRITLPLDDIRRAVNYVPMRKDRPVTFSPLRPLVTLLPQSGSFDVYYGNRRLTAIRPQYFDFDDTLHSVTLDIDGRTVAASPGDIVSVNKVFAVRPLAGYRVNIIGMTRDGVDDEAGLSVRREDFMPGFSLDTGESLYRVEVYRLRQGRDDAFAGMLIMNFGGPQSRQQLAMEAPDAMNAAGTEKKADQAGR</sequence>
<dbReference type="Gene3D" id="3.40.630.10">
    <property type="entry name" value="Zn peptidases"/>
    <property type="match status" value="1"/>
</dbReference>
<evidence type="ECO:0000256" key="1">
    <source>
        <dbReference type="SAM" id="MobiDB-lite"/>
    </source>
</evidence>
<dbReference type="KEGG" id="dde:Dde_0063"/>
<dbReference type="Pfam" id="PF17129">
    <property type="entry name" value="Peptidase_M99_C"/>
    <property type="match status" value="1"/>
</dbReference>
<keyword evidence="5" id="KW-0449">Lipoprotein</keyword>
<feature type="domain" description="D,L-carboxypeptidase peptidase" evidence="3">
    <location>
        <begin position="37"/>
        <end position="285"/>
    </location>
</feature>
<protein>
    <submittedName>
        <fullName evidence="5">Putative lipoprotein</fullName>
    </submittedName>
</protein>
<dbReference type="SUPFAM" id="SSF53187">
    <property type="entry name" value="Zn-dependent exopeptidases"/>
    <property type="match status" value="1"/>
</dbReference>
<dbReference type="CDD" id="cd06243">
    <property type="entry name" value="M14_CP_Csd4-like"/>
    <property type="match status" value="1"/>
</dbReference>
<organism evidence="5 6">
    <name type="scientific">Oleidesulfovibrio alaskensis (strain ATCC BAA-1058 / DSM 17464 / G20)</name>
    <name type="common">Desulfovibrio alaskensis</name>
    <dbReference type="NCBI Taxonomy" id="207559"/>
    <lineage>
        <taxon>Bacteria</taxon>
        <taxon>Pseudomonadati</taxon>
        <taxon>Thermodesulfobacteriota</taxon>
        <taxon>Desulfovibrionia</taxon>
        <taxon>Desulfovibrionales</taxon>
        <taxon>Desulfovibrionaceae</taxon>
        <taxon>Oleidesulfovibrio</taxon>
    </lineage>
</organism>
<dbReference type="InterPro" id="IPR033397">
    <property type="entry name" value="Metallo_peptidase_C"/>
</dbReference>
<keyword evidence="2" id="KW-0732">Signal</keyword>
<evidence type="ECO:0000259" key="4">
    <source>
        <dbReference type="Pfam" id="PF17129"/>
    </source>
</evidence>
<proteinExistence type="predicted"/>
<feature type="domain" description="Metallo-carboxypeptidase C-terminal" evidence="4">
    <location>
        <begin position="357"/>
        <end position="456"/>
    </location>
</feature>
<dbReference type="RefSeq" id="WP_011366250.1">
    <property type="nucleotide sequence ID" value="NC_007519.1"/>
</dbReference>
<evidence type="ECO:0000259" key="3">
    <source>
        <dbReference type="Pfam" id="PF17033"/>
    </source>
</evidence>
<dbReference type="Pfam" id="PF17033">
    <property type="entry name" value="Peptidase_M99"/>
    <property type="match status" value="1"/>
</dbReference>
<feature type="signal peptide" evidence="2">
    <location>
        <begin position="1"/>
        <end position="21"/>
    </location>
</feature>
<feature type="compositionally biased region" description="Basic and acidic residues" evidence="1">
    <location>
        <begin position="478"/>
        <end position="487"/>
    </location>
</feature>
<dbReference type="EMBL" id="CP000112">
    <property type="protein sequence ID" value="ABB36864.1"/>
    <property type="molecule type" value="Genomic_DNA"/>
</dbReference>
<accession>Q30UQ7</accession>
<feature type="region of interest" description="Disordered" evidence="1">
    <location>
        <begin position="468"/>
        <end position="487"/>
    </location>
</feature>
<keyword evidence="6" id="KW-1185">Reference proteome</keyword>
<dbReference type="eggNOG" id="COG3608">
    <property type="taxonomic scope" value="Bacteria"/>
</dbReference>
<gene>
    <name evidence="5" type="ordered locus">Dde_0063</name>
</gene>
<evidence type="ECO:0000313" key="5">
    <source>
        <dbReference type="EMBL" id="ABB36864.1"/>
    </source>
</evidence>
<dbReference type="AlphaFoldDB" id="Q30UQ7"/>
<dbReference type="STRING" id="207559.Dde_0063"/>
<dbReference type="HOGENOM" id="CLU_632596_0_0_7"/>
<evidence type="ECO:0000313" key="6">
    <source>
        <dbReference type="Proteomes" id="UP000002710"/>
    </source>
</evidence>
<dbReference type="Proteomes" id="UP000002710">
    <property type="component" value="Chromosome"/>
</dbReference>
<reference evidence="5 6" key="1">
    <citation type="journal article" date="2011" name="J. Bacteriol.">
        <title>Complete genome sequence and updated annotation of Desulfovibrio alaskensis G20.</title>
        <authorList>
            <person name="Hauser L.J."/>
            <person name="Land M.L."/>
            <person name="Brown S.D."/>
            <person name="Larimer F."/>
            <person name="Keller K.L."/>
            <person name="Rapp-Giles B.J."/>
            <person name="Price M.N."/>
            <person name="Lin M."/>
            <person name="Bruce D.C."/>
            <person name="Detter J.C."/>
            <person name="Tapia R."/>
            <person name="Han C.S."/>
            <person name="Goodwin L.A."/>
            <person name="Cheng J.F."/>
            <person name="Pitluck S."/>
            <person name="Copeland A."/>
            <person name="Lucas S."/>
            <person name="Nolan M."/>
            <person name="Lapidus A.L."/>
            <person name="Palumbo A.V."/>
            <person name="Wall J.D."/>
        </authorList>
    </citation>
    <scope>NUCLEOTIDE SEQUENCE [LARGE SCALE GENOMIC DNA]</scope>
    <source>
        <strain evidence="6">ATCC BAA 1058 / DSM 17464 / G20</strain>
    </source>
</reference>
<feature type="chain" id="PRO_5004219920" evidence="2">
    <location>
        <begin position="22"/>
        <end position="487"/>
    </location>
</feature>
<evidence type="ECO:0000256" key="2">
    <source>
        <dbReference type="SAM" id="SignalP"/>
    </source>
</evidence>
<name>Q30UQ7_OLEA2</name>